<name>A0A5K1K1X1_9APHY</name>
<keyword evidence="1" id="KW-0812">Transmembrane</keyword>
<accession>A0A5K1K1X1</accession>
<reference evidence="2" key="1">
    <citation type="submission" date="2019-10" db="EMBL/GenBank/DDBJ databases">
        <authorList>
            <person name="Nor Muhammad N."/>
        </authorList>
    </citation>
    <scope>NUCLEOTIDE SEQUENCE</scope>
</reference>
<protein>
    <submittedName>
        <fullName evidence="2">RanGTP-binding protein</fullName>
    </submittedName>
</protein>
<evidence type="ECO:0000313" key="2">
    <source>
        <dbReference type="EMBL" id="VWO99141.1"/>
    </source>
</evidence>
<dbReference type="AlphaFoldDB" id="A0A5K1K1X1"/>
<dbReference type="EMBL" id="LR727427">
    <property type="protein sequence ID" value="VWO99141.1"/>
    <property type="molecule type" value="Genomic_DNA"/>
</dbReference>
<keyword evidence="1" id="KW-1133">Transmembrane helix</keyword>
<evidence type="ECO:0000256" key="1">
    <source>
        <dbReference type="SAM" id="Phobius"/>
    </source>
</evidence>
<gene>
    <name evidence="2" type="primary">G4NC32</name>
</gene>
<feature type="transmembrane region" description="Helical" evidence="1">
    <location>
        <begin position="41"/>
        <end position="62"/>
    </location>
</feature>
<proteinExistence type="predicted"/>
<sequence>MATLRWRVLLLPIVRFAYRPISDPIDGPAGVPKLLRDRCRLLGFVGAVALTVNPVIGIKTVRRRFSEFFNLSHVVLILWVICPVM</sequence>
<organism evidence="2">
    <name type="scientific">Ganoderma boninense</name>
    <dbReference type="NCBI Taxonomy" id="34458"/>
    <lineage>
        <taxon>Eukaryota</taxon>
        <taxon>Fungi</taxon>
        <taxon>Dikarya</taxon>
        <taxon>Basidiomycota</taxon>
        <taxon>Agaricomycotina</taxon>
        <taxon>Agaricomycetes</taxon>
        <taxon>Polyporales</taxon>
        <taxon>Polyporaceae</taxon>
        <taxon>Ganoderma</taxon>
    </lineage>
</organism>
<keyword evidence="1" id="KW-0472">Membrane</keyword>